<evidence type="ECO:0000256" key="4">
    <source>
        <dbReference type="ARBA" id="ARBA00023239"/>
    </source>
</evidence>
<sequence>METLKLCNRYRVAVMPGTTTLNGVITALEYGADVVKIFPGEILGMKAIKAIHGPLPQAPLMPTGGVHVENDRRCQRRKCR</sequence>
<comment type="pathway">
    <text evidence="1">Carbohydrate acid metabolism.</text>
</comment>
<organism evidence="7">
    <name type="scientific">Megasphaera elsdenii CAG:570</name>
    <dbReference type="NCBI Taxonomy" id="1263087"/>
    <lineage>
        <taxon>Bacteria</taxon>
        <taxon>Bacillati</taxon>
        <taxon>Bacillota</taxon>
        <taxon>Negativicutes</taxon>
        <taxon>Veillonellales</taxon>
        <taxon>Veillonellaceae</taxon>
        <taxon>Megasphaera</taxon>
    </lineage>
</organism>
<comment type="similarity">
    <text evidence="2">Belongs to the KHG/KDPG aldolase family.</text>
</comment>
<evidence type="ECO:0000256" key="6">
    <source>
        <dbReference type="SAM" id="MobiDB-lite"/>
    </source>
</evidence>
<dbReference type="PANTHER" id="PTHR30246:SF1">
    <property type="entry name" value="2-DEHYDRO-3-DEOXY-6-PHOSPHOGALACTONATE ALDOLASE-RELATED"/>
    <property type="match status" value="1"/>
</dbReference>
<dbReference type="CDD" id="cd00452">
    <property type="entry name" value="KDPG_aldolase"/>
    <property type="match status" value="1"/>
</dbReference>
<comment type="caution">
    <text evidence="7">The sequence shown here is derived from an EMBL/GenBank/DDBJ whole genome shotgun (WGS) entry which is preliminary data.</text>
</comment>
<evidence type="ECO:0000313" key="7">
    <source>
        <dbReference type="EMBL" id="CDF05202.1"/>
    </source>
</evidence>
<dbReference type="Gene3D" id="3.20.20.70">
    <property type="entry name" value="Aldolase class I"/>
    <property type="match status" value="1"/>
</dbReference>
<dbReference type="PANTHER" id="PTHR30246">
    <property type="entry name" value="2-KETO-3-DEOXY-6-PHOSPHOGLUCONATE ALDOLASE"/>
    <property type="match status" value="1"/>
</dbReference>
<accession>R7MZC6</accession>
<dbReference type="GO" id="GO:0016829">
    <property type="term" value="F:lyase activity"/>
    <property type="evidence" value="ECO:0007669"/>
    <property type="project" value="UniProtKB-KW"/>
</dbReference>
<evidence type="ECO:0000256" key="5">
    <source>
        <dbReference type="ARBA" id="ARBA00023277"/>
    </source>
</evidence>
<gene>
    <name evidence="7" type="ORF">BN715_01475</name>
</gene>
<name>R7MZC6_MEGEL</name>
<feature type="region of interest" description="Disordered" evidence="6">
    <location>
        <begin position="61"/>
        <end position="80"/>
    </location>
</feature>
<dbReference type="AlphaFoldDB" id="R7MZC6"/>
<dbReference type="InterPro" id="IPR000887">
    <property type="entry name" value="Aldlse_KDPG_KHG"/>
</dbReference>
<protein>
    <submittedName>
        <fullName evidence="7">Possible 4-hydroxy-2-oxoglutarate aldolase</fullName>
    </submittedName>
</protein>
<dbReference type="SUPFAM" id="SSF51569">
    <property type="entry name" value="Aldolase"/>
    <property type="match status" value="1"/>
</dbReference>
<evidence type="ECO:0000256" key="1">
    <source>
        <dbReference type="ARBA" id="ARBA00004761"/>
    </source>
</evidence>
<dbReference type="InterPro" id="IPR013785">
    <property type="entry name" value="Aldolase_TIM"/>
</dbReference>
<proteinExistence type="inferred from homology"/>
<dbReference type="Pfam" id="PF01081">
    <property type="entry name" value="Aldolase"/>
    <property type="match status" value="1"/>
</dbReference>
<keyword evidence="4" id="KW-0456">Lyase</keyword>
<dbReference type="Proteomes" id="UP000017908">
    <property type="component" value="Unassembled WGS sequence"/>
</dbReference>
<keyword evidence="5" id="KW-0119">Carbohydrate metabolism</keyword>
<comment type="subunit">
    <text evidence="3">Homotrimer.</text>
</comment>
<reference evidence="7" key="1">
    <citation type="submission" date="2012-11" db="EMBL/GenBank/DDBJ databases">
        <title>Dependencies among metagenomic species, viruses, plasmids and units of genetic variation.</title>
        <authorList>
            <person name="Nielsen H.B."/>
            <person name="Almeida M."/>
            <person name="Juncker A.S."/>
            <person name="Rasmussen S."/>
            <person name="Li J."/>
            <person name="Sunagawa S."/>
            <person name="Plichta D."/>
            <person name="Gautier L."/>
            <person name="Le Chatelier E."/>
            <person name="Peletier E."/>
            <person name="Bonde I."/>
            <person name="Nielsen T."/>
            <person name="Manichanh C."/>
            <person name="Arumugam M."/>
            <person name="Batto J."/>
            <person name="Santos M.B.Q.D."/>
            <person name="Blom N."/>
            <person name="Borruel N."/>
            <person name="Burgdorf K.S."/>
            <person name="Boumezbeur F."/>
            <person name="Casellas F."/>
            <person name="Dore J."/>
            <person name="Guarner F."/>
            <person name="Hansen T."/>
            <person name="Hildebrand F."/>
            <person name="Kaas R.S."/>
            <person name="Kennedy S."/>
            <person name="Kristiansen K."/>
            <person name="Kultima J.R."/>
            <person name="Leonard P."/>
            <person name="Levenez F."/>
            <person name="Lund O."/>
            <person name="Moumen B."/>
            <person name="Le Paslier D."/>
            <person name="Pons N."/>
            <person name="Pedersen O."/>
            <person name="Prifti E."/>
            <person name="Qin J."/>
            <person name="Raes J."/>
            <person name="Tap J."/>
            <person name="Tims S."/>
            <person name="Ussery D.W."/>
            <person name="Yamada T."/>
            <person name="MetaHit consortium"/>
            <person name="Renault P."/>
            <person name="Sicheritz-Ponten T."/>
            <person name="Bork P."/>
            <person name="Wang J."/>
            <person name="Brunak S."/>
            <person name="Ehrlich S.D."/>
        </authorList>
    </citation>
    <scope>NUCLEOTIDE SEQUENCE [LARGE SCALE GENOMIC DNA]</scope>
</reference>
<evidence type="ECO:0000256" key="3">
    <source>
        <dbReference type="ARBA" id="ARBA00011233"/>
    </source>
</evidence>
<dbReference type="EMBL" id="CBKE010000232">
    <property type="protein sequence ID" value="CDF05202.1"/>
    <property type="molecule type" value="Genomic_DNA"/>
</dbReference>
<evidence type="ECO:0000256" key="2">
    <source>
        <dbReference type="ARBA" id="ARBA00006906"/>
    </source>
</evidence>